<evidence type="ECO:0000256" key="8">
    <source>
        <dbReference type="SAM" id="MobiDB-lite"/>
    </source>
</evidence>
<evidence type="ECO:0000313" key="10">
    <source>
        <dbReference type="EMBL" id="KAL3795446.1"/>
    </source>
</evidence>
<evidence type="ECO:0000256" key="5">
    <source>
        <dbReference type="ARBA" id="ARBA00022989"/>
    </source>
</evidence>
<protein>
    <submittedName>
        <fullName evidence="10">Uncharacterized protein</fullName>
    </submittedName>
</protein>
<feature type="transmembrane region" description="Helical" evidence="9">
    <location>
        <begin position="549"/>
        <end position="569"/>
    </location>
</feature>
<evidence type="ECO:0000313" key="11">
    <source>
        <dbReference type="Proteomes" id="UP001516023"/>
    </source>
</evidence>
<dbReference type="InterPro" id="IPR044669">
    <property type="entry name" value="YneE/VCCN1/2-like"/>
</dbReference>
<keyword evidence="2" id="KW-0813">Transport</keyword>
<dbReference type="GO" id="GO:0006811">
    <property type="term" value="P:monoatomic ion transport"/>
    <property type="evidence" value="ECO:0007669"/>
    <property type="project" value="UniProtKB-KW"/>
</dbReference>
<keyword evidence="4 9" id="KW-0812">Transmembrane</keyword>
<evidence type="ECO:0000256" key="4">
    <source>
        <dbReference type="ARBA" id="ARBA00022692"/>
    </source>
</evidence>
<feature type="transmembrane region" description="Helical" evidence="9">
    <location>
        <begin position="353"/>
        <end position="369"/>
    </location>
</feature>
<sequence length="622" mass="70436">MYQIVGIFDSMTTSPFWRRKSQSNSNSETIVWIGGFHGKNQTDVFTSGLESSTIHRRSSKARLEVKSAVPKADGAKKRKSISTVRSILKSRSPKRDRDGDIFFSPYQNNEKDPSAETTSTNGDKSRSVTLGSQSIIDEETSVDRRLRTFDSISNDTEDVSTRHGRLQSIVIPKGRPTLSSLESDTTATKDLEAAVPLSPKRFVDANLHVRDERKVSTCQTREKRQSNDDHDEEAPCAQRQVRNVATAEGQPHSTRKIHSSDGAKRRRLSKRARTRLTTREVNSHIQPGRSFSTLESMSHFEKRKKITLPKIFDFFLRIEGKLVAVNVAVSAVLTLIVVHAFPKKWQDSLKGSAMAVSILGAFLSFALVFRTQTCYSRWWEARTQWGRMTSACVNVAGQARNWFSNEDLVDKFLTHCIVFPYACKASLRGNHLNDAMEEGPRFLHSGMLTDADLGVIIRHGRPPFVCLEIMRRTMYEAFRDRNECDMPHEIMNGVLLSMEQSLWELNLNFGACLKINGTRMPASYTVFMRSFVIFFFVLATFTWSPALKWLTPVITCFMVILINTVIVIGDQMMHPFDLQWAGLALQKFCVVIENEVMNVSRRHADISCLFHDHDGCDACGQE</sequence>
<keyword evidence="7 9" id="KW-0472">Membrane</keyword>
<keyword evidence="11" id="KW-1185">Reference proteome</keyword>
<dbReference type="Proteomes" id="UP001516023">
    <property type="component" value="Unassembled WGS sequence"/>
</dbReference>
<dbReference type="Pfam" id="PF25539">
    <property type="entry name" value="Bestrophin_2"/>
    <property type="match status" value="1"/>
</dbReference>
<dbReference type="GO" id="GO:0005886">
    <property type="term" value="C:plasma membrane"/>
    <property type="evidence" value="ECO:0007669"/>
    <property type="project" value="UniProtKB-SubCell"/>
</dbReference>
<evidence type="ECO:0000256" key="7">
    <source>
        <dbReference type="ARBA" id="ARBA00023136"/>
    </source>
</evidence>
<dbReference type="PANTHER" id="PTHR33281:SF19">
    <property type="entry name" value="VOLTAGE-DEPENDENT ANION CHANNEL-FORMING PROTEIN YNEE"/>
    <property type="match status" value="1"/>
</dbReference>
<evidence type="ECO:0000256" key="6">
    <source>
        <dbReference type="ARBA" id="ARBA00023065"/>
    </source>
</evidence>
<dbReference type="EMBL" id="JABMIG020000071">
    <property type="protein sequence ID" value="KAL3795446.1"/>
    <property type="molecule type" value="Genomic_DNA"/>
</dbReference>
<feature type="transmembrane region" description="Helical" evidence="9">
    <location>
        <begin position="322"/>
        <end position="341"/>
    </location>
</feature>
<dbReference type="PANTHER" id="PTHR33281">
    <property type="entry name" value="UPF0187 PROTEIN YNEE"/>
    <property type="match status" value="1"/>
</dbReference>
<feature type="compositionally biased region" description="Basic and acidic residues" evidence="8">
    <location>
        <begin position="214"/>
        <end position="228"/>
    </location>
</feature>
<name>A0ABD3Q611_9STRA</name>
<reference evidence="10 11" key="1">
    <citation type="journal article" date="2020" name="G3 (Bethesda)">
        <title>Improved Reference Genome for Cyclotella cryptica CCMP332, a Model for Cell Wall Morphogenesis, Salinity Adaptation, and Lipid Production in Diatoms (Bacillariophyta).</title>
        <authorList>
            <person name="Roberts W.R."/>
            <person name="Downey K.M."/>
            <person name="Ruck E.C."/>
            <person name="Traller J.C."/>
            <person name="Alverson A.J."/>
        </authorList>
    </citation>
    <scope>NUCLEOTIDE SEQUENCE [LARGE SCALE GENOMIC DNA]</scope>
    <source>
        <strain evidence="10 11">CCMP332</strain>
    </source>
</reference>
<feature type="region of interest" description="Disordered" evidence="8">
    <location>
        <begin position="61"/>
        <end position="136"/>
    </location>
</feature>
<dbReference type="AlphaFoldDB" id="A0ABD3Q611"/>
<keyword evidence="6" id="KW-0406">Ion transport</keyword>
<gene>
    <name evidence="10" type="ORF">HJC23_000804</name>
</gene>
<accession>A0ABD3Q611</accession>
<feature type="compositionally biased region" description="Polar residues" evidence="8">
    <location>
        <begin position="115"/>
        <end position="135"/>
    </location>
</feature>
<feature type="region of interest" description="Disordered" evidence="8">
    <location>
        <begin position="214"/>
        <end position="282"/>
    </location>
</feature>
<evidence type="ECO:0000256" key="3">
    <source>
        <dbReference type="ARBA" id="ARBA00022475"/>
    </source>
</evidence>
<keyword evidence="3" id="KW-1003">Cell membrane</keyword>
<feature type="compositionally biased region" description="Basic residues" evidence="8">
    <location>
        <begin position="264"/>
        <end position="276"/>
    </location>
</feature>
<evidence type="ECO:0000256" key="1">
    <source>
        <dbReference type="ARBA" id="ARBA00004651"/>
    </source>
</evidence>
<organism evidence="10 11">
    <name type="scientific">Cyclotella cryptica</name>
    <dbReference type="NCBI Taxonomy" id="29204"/>
    <lineage>
        <taxon>Eukaryota</taxon>
        <taxon>Sar</taxon>
        <taxon>Stramenopiles</taxon>
        <taxon>Ochrophyta</taxon>
        <taxon>Bacillariophyta</taxon>
        <taxon>Coscinodiscophyceae</taxon>
        <taxon>Thalassiosirophycidae</taxon>
        <taxon>Stephanodiscales</taxon>
        <taxon>Stephanodiscaceae</taxon>
        <taxon>Cyclotella</taxon>
    </lineage>
</organism>
<evidence type="ECO:0000256" key="9">
    <source>
        <dbReference type="SAM" id="Phobius"/>
    </source>
</evidence>
<feature type="transmembrane region" description="Helical" evidence="9">
    <location>
        <begin position="524"/>
        <end position="543"/>
    </location>
</feature>
<comment type="caution">
    <text evidence="10">The sequence shown here is derived from an EMBL/GenBank/DDBJ whole genome shotgun (WGS) entry which is preliminary data.</text>
</comment>
<comment type="subcellular location">
    <subcellularLocation>
        <location evidence="1">Cell membrane</location>
        <topology evidence="1">Multi-pass membrane protein</topology>
    </subcellularLocation>
</comment>
<keyword evidence="5 9" id="KW-1133">Transmembrane helix</keyword>
<evidence type="ECO:0000256" key="2">
    <source>
        <dbReference type="ARBA" id="ARBA00022448"/>
    </source>
</evidence>
<proteinExistence type="predicted"/>